<dbReference type="GO" id="GO:0016829">
    <property type="term" value="F:lyase activity"/>
    <property type="evidence" value="ECO:0007669"/>
    <property type="project" value="UniProtKB-KW"/>
</dbReference>
<dbReference type="OrthoDB" id="194298at2"/>
<dbReference type="PROSITE" id="PS51819">
    <property type="entry name" value="VOC"/>
    <property type="match status" value="1"/>
</dbReference>
<gene>
    <name evidence="2" type="ORF">CN425_25850</name>
</gene>
<comment type="caution">
    <text evidence="2">The sequence shown here is derived from an EMBL/GenBank/DDBJ whole genome shotgun (WGS) entry which is preliminary data.</text>
</comment>
<dbReference type="Proteomes" id="UP000220635">
    <property type="component" value="Unassembled WGS sequence"/>
</dbReference>
<dbReference type="EMBL" id="NTWE01000068">
    <property type="protein sequence ID" value="PEV95759.1"/>
    <property type="molecule type" value="Genomic_DNA"/>
</dbReference>
<evidence type="ECO:0000313" key="2">
    <source>
        <dbReference type="EMBL" id="PEV95759.1"/>
    </source>
</evidence>
<organism evidence="2 3">
    <name type="scientific">Bacillus cereus</name>
    <dbReference type="NCBI Taxonomy" id="1396"/>
    <lineage>
        <taxon>Bacteria</taxon>
        <taxon>Bacillati</taxon>
        <taxon>Bacillota</taxon>
        <taxon>Bacilli</taxon>
        <taxon>Bacillales</taxon>
        <taxon>Bacillaceae</taxon>
        <taxon>Bacillus</taxon>
        <taxon>Bacillus cereus group</taxon>
    </lineage>
</organism>
<reference evidence="2 3" key="1">
    <citation type="submission" date="2017-09" db="EMBL/GenBank/DDBJ databases">
        <title>Large-scale bioinformatics analysis of Bacillus genomes uncovers conserved roles of natural products in bacterial physiology.</title>
        <authorList>
            <consortium name="Agbiome Team Llc"/>
            <person name="Bleich R.M."/>
            <person name="Grubbs K.J."/>
            <person name="Santa Maria K.C."/>
            <person name="Allen S.E."/>
            <person name="Farag S."/>
            <person name="Shank E.A."/>
            <person name="Bowers A."/>
        </authorList>
    </citation>
    <scope>NUCLEOTIDE SEQUENCE [LARGE SCALE GENOMIC DNA]</scope>
    <source>
        <strain evidence="2 3">AFS010695</strain>
    </source>
</reference>
<dbReference type="InterPro" id="IPR029068">
    <property type="entry name" value="Glyas_Bleomycin-R_OHBP_Dase"/>
</dbReference>
<dbReference type="InterPro" id="IPR004360">
    <property type="entry name" value="Glyas_Fos-R_dOase_dom"/>
</dbReference>
<proteinExistence type="predicted"/>
<accession>A0A2A8PPD6</accession>
<name>A0A2A8PPD6_BACCE</name>
<dbReference type="AlphaFoldDB" id="A0A2A8PPD6"/>
<evidence type="ECO:0000313" key="3">
    <source>
        <dbReference type="Proteomes" id="UP000220635"/>
    </source>
</evidence>
<dbReference type="InterPro" id="IPR037523">
    <property type="entry name" value="VOC_core"/>
</dbReference>
<keyword evidence="2" id="KW-0456">Lyase</keyword>
<dbReference type="Pfam" id="PF00903">
    <property type="entry name" value="Glyoxalase"/>
    <property type="match status" value="1"/>
</dbReference>
<protein>
    <submittedName>
        <fullName evidence="2">Lactoylglutathione lyase</fullName>
    </submittedName>
</protein>
<dbReference type="SUPFAM" id="SSF54593">
    <property type="entry name" value="Glyoxalase/Bleomycin resistance protein/Dihydroxybiphenyl dioxygenase"/>
    <property type="match status" value="1"/>
</dbReference>
<dbReference type="Gene3D" id="3.10.180.10">
    <property type="entry name" value="2,3-Dihydroxybiphenyl 1,2-Dioxygenase, domain 1"/>
    <property type="match status" value="1"/>
</dbReference>
<sequence length="122" mass="14427">MKVFRLELFVEDLKKSADFYKDLLGFEITKHKSTAISLQYTNLSLLLTKESTWKTDHYFKKMNKSSKGKGVEFILQPKNFDSLYHHIKKSGYQLESELTLQSWGSNDFRIIDPDGYYWRIST</sequence>
<dbReference type="PANTHER" id="PTHR36503:SF1">
    <property type="entry name" value="BLR2520 PROTEIN"/>
    <property type="match status" value="1"/>
</dbReference>
<evidence type="ECO:0000259" key="1">
    <source>
        <dbReference type="PROSITE" id="PS51819"/>
    </source>
</evidence>
<dbReference type="PANTHER" id="PTHR36503">
    <property type="entry name" value="BLR2520 PROTEIN"/>
    <property type="match status" value="1"/>
</dbReference>
<feature type="domain" description="VOC" evidence="1">
    <location>
        <begin position="2"/>
        <end position="122"/>
    </location>
</feature>